<evidence type="ECO:0000259" key="9">
    <source>
        <dbReference type="Pfam" id="PF13844"/>
    </source>
</evidence>
<name>I4C1U5_DESTA</name>
<dbReference type="PROSITE" id="PS50293">
    <property type="entry name" value="TPR_REGION"/>
    <property type="match status" value="2"/>
</dbReference>
<evidence type="ECO:0000256" key="5">
    <source>
        <dbReference type="ARBA" id="ARBA00022679"/>
    </source>
</evidence>
<sequence>MQNLLEKAFDEATSFHRAGDLNRAENIYRSILRRNPRFVAALMNLGALLRQRGRHIDAIGLYKHALTYEPKNASVLSNLGNALNQIGLVDEAVMVLKKAIEIDPNHDLAHDNLGHIYSKRERYDQAKELLEMALKINPDNANALNNIGGVHLAQCRVEESIRCYRKAVELNPHFIMAHSNVLFNMNFSPQYTAEEMAAEHRAWNKQHALPLSGEIVRHPPRDVTKKPLRVGFVSFDFQEHPVGRFLSPLFRARNRQSWEAVCYSDVVAPDRRTDWLRSQSDQWRDTAGLTDPELAQGIQRDRIDILIDLSGHTGHNRLLVFARKPAPVQASWMGYFNTTGLDCMDYLIADRICVPPEHEHLYTEKIVRMPDGFLCYEVPPAPNVGPLPALSRGFVTFCSFNQLAKISDKALETWAEILGQLPRSRLVMRGKALNDATIRDSFAEKLSSLGISRDRMDLLPKTTFHDYLRTYNDVDIALDTFPFAGGTTTCDSLWMGVPVVTFTGDRFCHRHSASHIINSGHEDLVAHDIEGYIHKAIQLASDLDKLSKIRHSMRQKVSQSPLMDAKRFADNFRKCLEQMWTER</sequence>
<dbReference type="SUPFAM" id="SSF48452">
    <property type="entry name" value="TPR-like"/>
    <property type="match status" value="2"/>
</dbReference>
<dbReference type="Pfam" id="PF00515">
    <property type="entry name" value="TPR_1"/>
    <property type="match status" value="1"/>
</dbReference>
<gene>
    <name evidence="10" type="ordered locus">Desti_0812</name>
</gene>
<comment type="similarity">
    <text evidence="2">Belongs to the glycosyltransferase 41 family. O-GlcNAc transferase subfamily.</text>
</comment>
<dbReference type="HOGENOM" id="CLU_001721_4_1_7"/>
<dbReference type="RefSeq" id="WP_014808692.1">
    <property type="nucleotide sequence ID" value="NC_018025.1"/>
</dbReference>
<dbReference type="eggNOG" id="COG3914">
    <property type="taxonomic scope" value="Bacteria"/>
</dbReference>
<evidence type="ECO:0000256" key="3">
    <source>
        <dbReference type="ARBA" id="ARBA00011970"/>
    </source>
</evidence>
<dbReference type="InterPro" id="IPR019734">
    <property type="entry name" value="TPR_rpt"/>
</dbReference>
<evidence type="ECO:0000256" key="8">
    <source>
        <dbReference type="PROSITE-ProRule" id="PRU00339"/>
    </source>
</evidence>
<evidence type="ECO:0000313" key="10">
    <source>
        <dbReference type="EMBL" id="AFM23536.1"/>
    </source>
</evidence>
<dbReference type="Pfam" id="PF13432">
    <property type="entry name" value="TPR_16"/>
    <property type="match status" value="1"/>
</dbReference>
<dbReference type="EMBL" id="CP003360">
    <property type="protein sequence ID" value="AFM23536.1"/>
    <property type="molecule type" value="Genomic_DNA"/>
</dbReference>
<feature type="repeat" description="TPR" evidence="8">
    <location>
        <begin position="107"/>
        <end position="140"/>
    </location>
</feature>
<dbReference type="SUPFAM" id="SSF53756">
    <property type="entry name" value="UDP-Glycosyltransferase/glycogen phosphorylase"/>
    <property type="match status" value="1"/>
</dbReference>
<keyword evidence="11" id="KW-1185">Reference proteome</keyword>
<keyword evidence="7 8" id="KW-0802">TPR repeat</keyword>
<dbReference type="Gene3D" id="1.25.40.10">
    <property type="entry name" value="Tetratricopeptide repeat domain"/>
    <property type="match status" value="1"/>
</dbReference>
<dbReference type="InterPro" id="IPR029489">
    <property type="entry name" value="OGT/SEC/SPY_C"/>
</dbReference>
<dbReference type="OrthoDB" id="5503541at2"/>
<dbReference type="AlphaFoldDB" id="I4C1U5"/>
<feature type="repeat" description="TPR" evidence="8">
    <location>
        <begin position="73"/>
        <end position="106"/>
    </location>
</feature>
<dbReference type="Gene3D" id="3.40.50.11380">
    <property type="match status" value="1"/>
</dbReference>
<evidence type="ECO:0000256" key="6">
    <source>
        <dbReference type="ARBA" id="ARBA00022737"/>
    </source>
</evidence>
<dbReference type="SMART" id="SM00028">
    <property type="entry name" value="TPR"/>
    <property type="match status" value="5"/>
</dbReference>
<dbReference type="InterPro" id="IPR011990">
    <property type="entry name" value="TPR-like_helical_dom_sf"/>
</dbReference>
<dbReference type="PANTHER" id="PTHR44835">
    <property type="entry name" value="UDP-N-ACETYLGLUCOSAMINE--PEPTIDE N-ACETYLGLUCOSAMINYLTRANSFERASE SPINDLY-RELATED"/>
    <property type="match status" value="1"/>
</dbReference>
<dbReference type="Pfam" id="PF13424">
    <property type="entry name" value="TPR_12"/>
    <property type="match status" value="1"/>
</dbReference>
<dbReference type="UniPathway" id="UPA00378"/>
<organism evidence="10 11">
    <name type="scientific">Desulfomonile tiedjei (strain ATCC 49306 / DSM 6799 / DCB-1)</name>
    <dbReference type="NCBI Taxonomy" id="706587"/>
    <lineage>
        <taxon>Bacteria</taxon>
        <taxon>Pseudomonadati</taxon>
        <taxon>Thermodesulfobacteriota</taxon>
        <taxon>Desulfomonilia</taxon>
        <taxon>Desulfomonilales</taxon>
        <taxon>Desulfomonilaceae</taxon>
        <taxon>Desulfomonile</taxon>
    </lineage>
</organism>
<keyword evidence="4" id="KW-0328">Glycosyltransferase</keyword>
<dbReference type="PANTHER" id="PTHR44835:SF1">
    <property type="entry name" value="PROTEIN O-GLCNAC TRANSFERASE"/>
    <property type="match status" value="1"/>
</dbReference>
<dbReference type="InterPro" id="IPR051939">
    <property type="entry name" value="Glycosyltr_41/O-GlcNAc_trsf"/>
</dbReference>
<evidence type="ECO:0000256" key="2">
    <source>
        <dbReference type="ARBA" id="ARBA00005386"/>
    </source>
</evidence>
<keyword evidence="6" id="KW-0677">Repeat</keyword>
<dbReference type="eggNOG" id="COG0457">
    <property type="taxonomic scope" value="Bacteria"/>
</dbReference>
<evidence type="ECO:0000256" key="1">
    <source>
        <dbReference type="ARBA" id="ARBA00004922"/>
    </source>
</evidence>
<feature type="repeat" description="TPR" evidence="8">
    <location>
        <begin position="39"/>
        <end position="72"/>
    </location>
</feature>
<evidence type="ECO:0000256" key="4">
    <source>
        <dbReference type="ARBA" id="ARBA00022676"/>
    </source>
</evidence>
<protein>
    <recommendedName>
        <fullName evidence="3">protein O-GlcNAc transferase</fullName>
        <ecNumber evidence="3">2.4.1.255</ecNumber>
    </recommendedName>
</protein>
<dbReference type="STRING" id="706587.Desti_0812"/>
<dbReference type="Proteomes" id="UP000006055">
    <property type="component" value="Chromosome"/>
</dbReference>
<dbReference type="GO" id="GO:0097363">
    <property type="term" value="F:protein O-acetylglucosaminyltransferase activity"/>
    <property type="evidence" value="ECO:0007669"/>
    <property type="project" value="UniProtKB-EC"/>
</dbReference>
<dbReference type="PATRIC" id="fig|706587.4.peg.920"/>
<accession>I4C1U5</accession>
<feature type="domain" description="O-GlcNAc transferase C-terminal" evidence="9">
    <location>
        <begin position="213"/>
        <end position="374"/>
    </location>
</feature>
<dbReference type="Pfam" id="PF13844">
    <property type="entry name" value="Glyco_transf_41"/>
    <property type="match status" value="2"/>
</dbReference>
<dbReference type="PROSITE" id="PS50005">
    <property type="entry name" value="TPR"/>
    <property type="match status" value="4"/>
</dbReference>
<reference evidence="11" key="1">
    <citation type="submission" date="2012-06" db="EMBL/GenBank/DDBJ databases">
        <title>Complete sequence of chromosome of Desulfomonile tiedjei DSM 6799.</title>
        <authorList>
            <person name="Lucas S."/>
            <person name="Copeland A."/>
            <person name="Lapidus A."/>
            <person name="Glavina del Rio T."/>
            <person name="Dalin E."/>
            <person name="Tice H."/>
            <person name="Bruce D."/>
            <person name="Goodwin L."/>
            <person name="Pitluck S."/>
            <person name="Peters L."/>
            <person name="Ovchinnikova G."/>
            <person name="Zeytun A."/>
            <person name="Lu M."/>
            <person name="Kyrpides N."/>
            <person name="Mavromatis K."/>
            <person name="Ivanova N."/>
            <person name="Brettin T."/>
            <person name="Detter J.C."/>
            <person name="Han C."/>
            <person name="Larimer F."/>
            <person name="Land M."/>
            <person name="Hauser L."/>
            <person name="Markowitz V."/>
            <person name="Cheng J.-F."/>
            <person name="Hugenholtz P."/>
            <person name="Woyke T."/>
            <person name="Wu D."/>
            <person name="Spring S."/>
            <person name="Schroeder M."/>
            <person name="Brambilla E."/>
            <person name="Klenk H.-P."/>
            <person name="Eisen J.A."/>
        </authorList>
    </citation>
    <scope>NUCLEOTIDE SEQUENCE [LARGE SCALE GENOMIC DNA]</scope>
    <source>
        <strain evidence="11">ATCC 49306 / DSM 6799 / DCB-1</strain>
    </source>
</reference>
<evidence type="ECO:0000256" key="7">
    <source>
        <dbReference type="ARBA" id="ARBA00022803"/>
    </source>
</evidence>
<dbReference type="Gene3D" id="3.40.50.2000">
    <property type="entry name" value="Glycogen Phosphorylase B"/>
    <property type="match status" value="1"/>
</dbReference>
<feature type="repeat" description="TPR" evidence="8">
    <location>
        <begin position="141"/>
        <end position="174"/>
    </location>
</feature>
<keyword evidence="5 10" id="KW-0808">Transferase</keyword>
<proteinExistence type="inferred from homology"/>
<dbReference type="EC" id="2.4.1.255" evidence="3"/>
<feature type="domain" description="O-GlcNAc transferase C-terminal" evidence="9">
    <location>
        <begin position="394"/>
        <end position="571"/>
    </location>
</feature>
<evidence type="ECO:0000313" key="11">
    <source>
        <dbReference type="Proteomes" id="UP000006055"/>
    </source>
</evidence>
<dbReference type="KEGG" id="dti:Desti_0812"/>
<comment type="pathway">
    <text evidence="1">Protein modification; protein glycosylation.</text>
</comment>